<dbReference type="Proteomes" id="UP001249760">
    <property type="component" value="Unassembled WGS sequence"/>
</dbReference>
<organism evidence="1 2">
    <name type="scientific">Streptomyces lusitanus</name>
    <dbReference type="NCBI Taxonomy" id="68232"/>
    <lineage>
        <taxon>Bacteria</taxon>
        <taxon>Bacillati</taxon>
        <taxon>Actinomycetota</taxon>
        <taxon>Actinomycetes</taxon>
        <taxon>Kitasatosporales</taxon>
        <taxon>Streptomycetaceae</taxon>
        <taxon>Streptomyces</taxon>
    </lineage>
</organism>
<evidence type="ECO:0000313" key="2">
    <source>
        <dbReference type="Proteomes" id="UP001249760"/>
    </source>
</evidence>
<accession>A0ABU3JP59</accession>
<protein>
    <submittedName>
        <fullName evidence="1">Uncharacterized protein</fullName>
    </submittedName>
</protein>
<dbReference type="RefSeq" id="WP_394305974.1">
    <property type="nucleotide sequence ID" value="NZ_JASKMA010000006.1"/>
</dbReference>
<gene>
    <name evidence="1" type="ORF">QNO04_09520</name>
</gene>
<reference evidence="1 2" key="1">
    <citation type="submission" date="2023-05" db="EMBL/GenBank/DDBJ databases">
        <title>Streptomyces fuscus sp. nov., a brown-black pigment producing actinomyces isolated from dry sand of Sea duck farm.</title>
        <authorList>
            <person name="Xie J."/>
            <person name="Shen N."/>
        </authorList>
    </citation>
    <scope>NUCLEOTIDE SEQUENCE [LARGE SCALE GENOMIC DNA]</scope>
    <source>
        <strain evidence="1 2">CGMCC 4.1745</strain>
    </source>
</reference>
<comment type="caution">
    <text evidence="1">The sequence shown here is derived from an EMBL/GenBank/DDBJ whole genome shotgun (WGS) entry which is preliminary data.</text>
</comment>
<name>A0ABU3JP59_9ACTN</name>
<sequence>MATRLVRFLTCNKPGCRARFVHGTHRDLTPATVLRHNARAAGWSEKDGGDYCPSHQPWPGIKAWAGQGAGQ</sequence>
<proteinExistence type="predicted"/>
<keyword evidence="2" id="KW-1185">Reference proteome</keyword>
<evidence type="ECO:0000313" key="1">
    <source>
        <dbReference type="EMBL" id="MDT6983700.1"/>
    </source>
</evidence>
<dbReference type="EMBL" id="JASKMA010000006">
    <property type="protein sequence ID" value="MDT6983700.1"/>
    <property type="molecule type" value="Genomic_DNA"/>
</dbReference>